<dbReference type="EMBL" id="CM055105">
    <property type="protein sequence ID" value="KAJ7530967.1"/>
    <property type="molecule type" value="Genomic_DNA"/>
</dbReference>
<accession>A0ACC2BMH0</accession>
<name>A0ACC2BMH0_DIPCM</name>
<reference evidence="2" key="1">
    <citation type="journal article" date="2024" name="Proc. Natl. Acad. Sci. U.S.A.">
        <title>Extraordinary preservation of gene collinearity over three hundred million years revealed in homosporous lycophytes.</title>
        <authorList>
            <person name="Li C."/>
            <person name="Wickell D."/>
            <person name="Kuo L.Y."/>
            <person name="Chen X."/>
            <person name="Nie B."/>
            <person name="Liao X."/>
            <person name="Peng D."/>
            <person name="Ji J."/>
            <person name="Jenkins J."/>
            <person name="Williams M."/>
            <person name="Shu S."/>
            <person name="Plott C."/>
            <person name="Barry K."/>
            <person name="Rajasekar S."/>
            <person name="Grimwood J."/>
            <person name="Han X."/>
            <person name="Sun S."/>
            <person name="Hou Z."/>
            <person name="He W."/>
            <person name="Dai G."/>
            <person name="Sun C."/>
            <person name="Schmutz J."/>
            <person name="Leebens-Mack J.H."/>
            <person name="Li F.W."/>
            <person name="Wang L."/>
        </authorList>
    </citation>
    <scope>NUCLEOTIDE SEQUENCE [LARGE SCALE GENOMIC DNA]</scope>
    <source>
        <strain evidence="2">cv. PW_Plant_1</strain>
    </source>
</reference>
<protein>
    <submittedName>
        <fullName evidence="1">Uncharacterized protein</fullName>
    </submittedName>
</protein>
<gene>
    <name evidence="1" type="ORF">O6H91_14G026700</name>
</gene>
<dbReference type="Proteomes" id="UP001162992">
    <property type="component" value="Chromosome 14"/>
</dbReference>
<evidence type="ECO:0000313" key="2">
    <source>
        <dbReference type="Proteomes" id="UP001162992"/>
    </source>
</evidence>
<sequence length="166" mass="17650">MTYATTDLCDANDDHVRSGKLRILSPTFKTYGGKRAFFGLITTVKVFEDNVLVRATLEEPGDGKVLFVDGGGSCQCALVGGNLAVLATKNGWTGIVVNGCIRDVDEINSCEIGVRAIAAHPLKSTKRGQGEKNVPIHIGGVRVVPGEWCYADSDGIIVSSNELARL</sequence>
<organism evidence="1 2">
    <name type="scientific">Diphasiastrum complanatum</name>
    <name type="common">Issler's clubmoss</name>
    <name type="synonym">Lycopodium complanatum</name>
    <dbReference type="NCBI Taxonomy" id="34168"/>
    <lineage>
        <taxon>Eukaryota</taxon>
        <taxon>Viridiplantae</taxon>
        <taxon>Streptophyta</taxon>
        <taxon>Embryophyta</taxon>
        <taxon>Tracheophyta</taxon>
        <taxon>Lycopodiopsida</taxon>
        <taxon>Lycopodiales</taxon>
        <taxon>Lycopodiaceae</taxon>
        <taxon>Lycopodioideae</taxon>
        <taxon>Diphasiastrum</taxon>
    </lineage>
</organism>
<comment type="caution">
    <text evidence="1">The sequence shown here is derived from an EMBL/GenBank/DDBJ whole genome shotgun (WGS) entry which is preliminary data.</text>
</comment>
<keyword evidence="2" id="KW-1185">Reference proteome</keyword>
<proteinExistence type="predicted"/>
<evidence type="ECO:0000313" key="1">
    <source>
        <dbReference type="EMBL" id="KAJ7530967.1"/>
    </source>
</evidence>